<keyword evidence="2" id="KW-1185">Reference proteome</keyword>
<protein>
    <submittedName>
        <fullName evidence="1">Uncharacterized protein</fullName>
    </submittedName>
</protein>
<accession>A0AAV7FX72</accession>
<evidence type="ECO:0000313" key="2">
    <source>
        <dbReference type="Proteomes" id="UP000775213"/>
    </source>
</evidence>
<evidence type="ECO:0000313" key="1">
    <source>
        <dbReference type="EMBL" id="KAH0448525.1"/>
    </source>
</evidence>
<dbReference type="AlphaFoldDB" id="A0AAV7FX72"/>
<dbReference type="Proteomes" id="UP000775213">
    <property type="component" value="Unassembled WGS sequence"/>
</dbReference>
<reference evidence="1 2" key="1">
    <citation type="journal article" date="2021" name="Hortic Res">
        <title>Chromosome-scale assembly of the Dendrobium chrysotoxum genome enhances the understanding of orchid evolution.</title>
        <authorList>
            <person name="Zhang Y."/>
            <person name="Zhang G.Q."/>
            <person name="Zhang D."/>
            <person name="Liu X.D."/>
            <person name="Xu X.Y."/>
            <person name="Sun W.H."/>
            <person name="Yu X."/>
            <person name="Zhu X."/>
            <person name="Wang Z.W."/>
            <person name="Zhao X."/>
            <person name="Zhong W.Y."/>
            <person name="Chen H."/>
            <person name="Yin W.L."/>
            <person name="Huang T."/>
            <person name="Niu S.C."/>
            <person name="Liu Z.J."/>
        </authorList>
    </citation>
    <scope>NUCLEOTIDE SEQUENCE [LARGE SCALE GENOMIC DNA]</scope>
    <source>
        <strain evidence="1">Lindl</strain>
    </source>
</reference>
<dbReference type="EMBL" id="JAGFBR010000019">
    <property type="protein sequence ID" value="KAH0448525.1"/>
    <property type="molecule type" value="Genomic_DNA"/>
</dbReference>
<sequence length="155" mass="17038">MPQTRYATNPHRQALRPVGCLVASVHRKIVAGKLPTARFWLGRLEGLLESSNEMSFGSRVVGIEREAKGQDWSGIWIGLGYRCYLTMVIIKDVEAVIDVEGGIVIHSNQGLMAGFLKIDDHHTRCAKLQAVLVPCRKSRATASSSSAAFSLRLPH</sequence>
<comment type="caution">
    <text evidence="1">The sequence shown here is derived from an EMBL/GenBank/DDBJ whole genome shotgun (WGS) entry which is preliminary data.</text>
</comment>
<name>A0AAV7FX72_DENCH</name>
<proteinExistence type="predicted"/>
<organism evidence="1 2">
    <name type="scientific">Dendrobium chrysotoxum</name>
    <name type="common">Orchid</name>
    <dbReference type="NCBI Taxonomy" id="161865"/>
    <lineage>
        <taxon>Eukaryota</taxon>
        <taxon>Viridiplantae</taxon>
        <taxon>Streptophyta</taxon>
        <taxon>Embryophyta</taxon>
        <taxon>Tracheophyta</taxon>
        <taxon>Spermatophyta</taxon>
        <taxon>Magnoliopsida</taxon>
        <taxon>Liliopsida</taxon>
        <taxon>Asparagales</taxon>
        <taxon>Orchidaceae</taxon>
        <taxon>Epidendroideae</taxon>
        <taxon>Malaxideae</taxon>
        <taxon>Dendrobiinae</taxon>
        <taxon>Dendrobium</taxon>
    </lineage>
</organism>
<gene>
    <name evidence="1" type="ORF">IEQ34_022325</name>
</gene>